<dbReference type="InterPro" id="IPR032783">
    <property type="entry name" value="AraC_lig"/>
</dbReference>
<dbReference type="Pfam" id="PF12852">
    <property type="entry name" value="Cupin_6"/>
    <property type="match status" value="1"/>
</dbReference>
<gene>
    <name evidence="6" type="ORF">GCM10018793_26770</name>
</gene>
<dbReference type="GO" id="GO:0003700">
    <property type="term" value="F:DNA-binding transcription factor activity"/>
    <property type="evidence" value="ECO:0007669"/>
    <property type="project" value="InterPro"/>
</dbReference>
<dbReference type="RefSeq" id="WP_189931457.1">
    <property type="nucleotide sequence ID" value="NZ_BNCD01000006.1"/>
</dbReference>
<reference evidence="6" key="1">
    <citation type="journal article" date="2014" name="Int. J. Syst. Evol. Microbiol.">
        <title>Complete genome sequence of Corynebacterium casei LMG S-19264T (=DSM 44701T), isolated from a smear-ripened cheese.</title>
        <authorList>
            <consortium name="US DOE Joint Genome Institute (JGI-PGF)"/>
            <person name="Walter F."/>
            <person name="Albersmeier A."/>
            <person name="Kalinowski J."/>
            <person name="Ruckert C."/>
        </authorList>
    </citation>
    <scope>NUCLEOTIDE SEQUENCE</scope>
    <source>
        <strain evidence="6">JCM 5069</strain>
    </source>
</reference>
<evidence type="ECO:0000256" key="1">
    <source>
        <dbReference type="ARBA" id="ARBA00023015"/>
    </source>
</evidence>
<dbReference type="AlphaFoldDB" id="A0A919KYX8"/>
<evidence type="ECO:0000256" key="4">
    <source>
        <dbReference type="SAM" id="MobiDB-lite"/>
    </source>
</evidence>
<keyword evidence="1" id="KW-0805">Transcription regulation</keyword>
<dbReference type="SUPFAM" id="SSF51182">
    <property type="entry name" value="RmlC-like cupins"/>
    <property type="match status" value="1"/>
</dbReference>
<feature type="region of interest" description="Disordered" evidence="4">
    <location>
        <begin position="286"/>
        <end position="317"/>
    </location>
</feature>
<evidence type="ECO:0000313" key="7">
    <source>
        <dbReference type="Proteomes" id="UP000603708"/>
    </source>
</evidence>
<dbReference type="InterPro" id="IPR014710">
    <property type="entry name" value="RmlC-like_jellyroll"/>
</dbReference>
<keyword evidence="7" id="KW-1185">Reference proteome</keyword>
<name>A0A919KYX8_9ACTN</name>
<dbReference type="InterPro" id="IPR018062">
    <property type="entry name" value="HTH_AraC-typ_CS"/>
</dbReference>
<dbReference type="PROSITE" id="PS01124">
    <property type="entry name" value="HTH_ARAC_FAMILY_2"/>
    <property type="match status" value="1"/>
</dbReference>
<dbReference type="PANTHER" id="PTHR46796">
    <property type="entry name" value="HTH-TYPE TRANSCRIPTIONAL ACTIVATOR RHAS-RELATED"/>
    <property type="match status" value="1"/>
</dbReference>
<proteinExistence type="predicted"/>
<accession>A0A919KYX8</accession>
<dbReference type="PANTHER" id="PTHR46796:SF7">
    <property type="entry name" value="ARAC FAMILY TRANSCRIPTIONAL REGULATOR"/>
    <property type="match status" value="1"/>
</dbReference>
<sequence>MDSVSRLLHMAGLVASLDGHFLLGEATRLDVPRFRETQVPFHVLLEGECTLEVGTSLLDLHPGDVVLIPSGIPHRLTTRGNVRPRGTVETPGDVFVTTRSQGGGTTVIDMFCGHYSFRTGAGRLLLRSLPELVHVRFGQSDHSDEVLRMLGDLMRSEARREGEGTAVILSALSTVLLAMVLRTVQGKSVKSTLWAAAAGGRVSRAVEEMLNDPGQNWTIDRLSRVAAMSRSAFLRHFTQETGMTVGGFLTRARLMAAADLLGTTDATVATIARGVGYQSESAFSRAFRTETGTSPARFRRDQASGRTEGKSRGEQVR</sequence>
<dbReference type="InterPro" id="IPR020449">
    <property type="entry name" value="Tscrpt_reg_AraC-type_HTH"/>
</dbReference>
<evidence type="ECO:0000256" key="3">
    <source>
        <dbReference type="ARBA" id="ARBA00023163"/>
    </source>
</evidence>
<dbReference type="Gene3D" id="2.60.120.10">
    <property type="entry name" value="Jelly Rolls"/>
    <property type="match status" value="1"/>
</dbReference>
<dbReference type="SMART" id="SM00342">
    <property type="entry name" value="HTH_ARAC"/>
    <property type="match status" value="1"/>
</dbReference>
<dbReference type="InterPro" id="IPR009057">
    <property type="entry name" value="Homeodomain-like_sf"/>
</dbReference>
<evidence type="ECO:0000256" key="2">
    <source>
        <dbReference type="ARBA" id="ARBA00023125"/>
    </source>
</evidence>
<dbReference type="SUPFAM" id="SSF46689">
    <property type="entry name" value="Homeodomain-like"/>
    <property type="match status" value="2"/>
</dbReference>
<feature type="domain" description="HTH araC/xylS-type" evidence="5">
    <location>
        <begin position="200"/>
        <end position="301"/>
    </location>
</feature>
<dbReference type="InterPro" id="IPR018060">
    <property type="entry name" value="HTH_AraC"/>
</dbReference>
<dbReference type="InterPro" id="IPR050204">
    <property type="entry name" value="AraC_XylS_family_regulators"/>
</dbReference>
<dbReference type="Gene3D" id="1.10.10.60">
    <property type="entry name" value="Homeodomain-like"/>
    <property type="match status" value="2"/>
</dbReference>
<keyword evidence="3" id="KW-0804">Transcription</keyword>
<dbReference type="InterPro" id="IPR011051">
    <property type="entry name" value="RmlC_Cupin_sf"/>
</dbReference>
<dbReference type="EMBL" id="BNCD01000006">
    <property type="protein sequence ID" value="GHH77802.1"/>
    <property type="molecule type" value="Genomic_DNA"/>
</dbReference>
<dbReference type="PRINTS" id="PR00032">
    <property type="entry name" value="HTHARAC"/>
</dbReference>
<evidence type="ECO:0000259" key="5">
    <source>
        <dbReference type="PROSITE" id="PS01124"/>
    </source>
</evidence>
<organism evidence="6 7">
    <name type="scientific">Streptomyces sulfonofaciens</name>
    <dbReference type="NCBI Taxonomy" id="68272"/>
    <lineage>
        <taxon>Bacteria</taxon>
        <taxon>Bacillati</taxon>
        <taxon>Actinomycetota</taxon>
        <taxon>Actinomycetes</taxon>
        <taxon>Kitasatosporales</taxon>
        <taxon>Streptomycetaceae</taxon>
        <taxon>Streptomyces</taxon>
    </lineage>
</organism>
<dbReference type="Proteomes" id="UP000603708">
    <property type="component" value="Unassembled WGS sequence"/>
</dbReference>
<reference evidence="6" key="2">
    <citation type="submission" date="2020-09" db="EMBL/GenBank/DDBJ databases">
        <authorList>
            <person name="Sun Q."/>
            <person name="Ohkuma M."/>
        </authorList>
    </citation>
    <scope>NUCLEOTIDE SEQUENCE</scope>
    <source>
        <strain evidence="6">JCM 5069</strain>
    </source>
</reference>
<dbReference type="Pfam" id="PF12833">
    <property type="entry name" value="HTH_18"/>
    <property type="match status" value="1"/>
</dbReference>
<keyword evidence="2" id="KW-0238">DNA-binding</keyword>
<dbReference type="GO" id="GO:0043565">
    <property type="term" value="F:sequence-specific DNA binding"/>
    <property type="evidence" value="ECO:0007669"/>
    <property type="project" value="InterPro"/>
</dbReference>
<feature type="compositionally biased region" description="Basic and acidic residues" evidence="4">
    <location>
        <begin position="298"/>
        <end position="317"/>
    </location>
</feature>
<protein>
    <submittedName>
        <fullName evidence="6">Transcriptional regulator</fullName>
    </submittedName>
</protein>
<dbReference type="PROSITE" id="PS00041">
    <property type="entry name" value="HTH_ARAC_FAMILY_1"/>
    <property type="match status" value="1"/>
</dbReference>
<evidence type="ECO:0000313" key="6">
    <source>
        <dbReference type="EMBL" id="GHH77802.1"/>
    </source>
</evidence>
<comment type="caution">
    <text evidence="6">The sequence shown here is derived from an EMBL/GenBank/DDBJ whole genome shotgun (WGS) entry which is preliminary data.</text>
</comment>